<dbReference type="OrthoDB" id="9766277at2"/>
<feature type="chain" id="PRO_5018281321" evidence="1">
    <location>
        <begin position="45"/>
        <end position="173"/>
    </location>
</feature>
<evidence type="ECO:0000313" key="4">
    <source>
        <dbReference type="Proteomes" id="UP000272400"/>
    </source>
</evidence>
<feature type="domain" description="Transglycosylase SLT" evidence="2">
    <location>
        <begin position="96"/>
        <end position="160"/>
    </location>
</feature>
<dbReference type="InterPro" id="IPR008258">
    <property type="entry name" value="Transglycosylase_SLT_dom_1"/>
</dbReference>
<dbReference type="AlphaFoldDB" id="A0A3N1CNA7"/>
<dbReference type="InterPro" id="IPR023346">
    <property type="entry name" value="Lysozyme-like_dom_sf"/>
</dbReference>
<reference evidence="3 4" key="1">
    <citation type="submission" date="2018-11" db="EMBL/GenBank/DDBJ databases">
        <title>Sequencing the genomes of 1000 actinobacteria strains.</title>
        <authorList>
            <person name="Klenk H.-P."/>
        </authorList>
    </citation>
    <scope>NUCLEOTIDE SEQUENCE [LARGE SCALE GENOMIC DNA]</scope>
    <source>
        <strain evidence="3 4">DSM 44254</strain>
    </source>
</reference>
<feature type="signal peptide" evidence="1">
    <location>
        <begin position="1"/>
        <end position="44"/>
    </location>
</feature>
<proteinExistence type="predicted"/>
<name>A0A3N1CNA7_9ACTN</name>
<accession>A0A3N1CNA7</accession>
<dbReference type="Pfam" id="PF01464">
    <property type="entry name" value="SLT"/>
    <property type="match status" value="1"/>
</dbReference>
<dbReference type="Gene3D" id="1.10.530.10">
    <property type="match status" value="1"/>
</dbReference>
<sequence length="173" mass="18765">MSGHTSPQAPQNGRTVHRGIVRKIAVVTASGLVFGLGSALPAHAASAQKVVTSRQTDTVAVAKAPTADRKLTRKQRNQAIAKQQVAKRGWSRTQFRCLVKLWDKESNWNHRAYNPSSGAGGIPQALPASKMATSGKDWRSNPATQIKWGLKYIKSRYGTPCSAWSHSGATGWY</sequence>
<dbReference type="EMBL" id="RJKE01000001">
    <property type="protein sequence ID" value="ROO82810.1"/>
    <property type="molecule type" value="Genomic_DNA"/>
</dbReference>
<protein>
    <submittedName>
        <fullName evidence="3">Transglycosylase-like protein with SLT domain</fullName>
    </submittedName>
</protein>
<organism evidence="3 4">
    <name type="scientific">Actinocorallia herbida</name>
    <dbReference type="NCBI Taxonomy" id="58109"/>
    <lineage>
        <taxon>Bacteria</taxon>
        <taxon>Bacillati</taxon>
        <taxon>Actinomycetota</taxon>
        <taxon>Actinomycetes</taxon>
        <taxon>Streptosporangiales</taxon>
        <taxon>Thermomonosporaceae</taxon>
        <taxon>Actinocorallia</taxon>
    </lineage>
</organism>
<dbReference type="Proteomes" id="UP000272400">
    <property type="component" value="Unassembled WGS sequence"/>
</dbReference>
<evidence type="ECO:0000259" key="2">
    <source>
        <dbReference type="Pfam" id="PF01464"/>
    </source>
</evidence>
<keyword evidence="4" id="KW-1185">Reference proteome</keyword>
<keyword evidence="1" id="KW-0732">Signal</keyword>
<evidence type="ECO:0000313" key="3">
    <source>
        <dbReference type="EMBL" id="ROO82810.1"/>
    </source>
</evidence>
<evidence type="ECO:0000256" key="1">
    <source>
        <dbReference type="SAM" id="SignalP"/>
    </source>
</evidence>
<dbReference type="SUPFAM" id="SSF53955">
    <property type="entry name" value="Lysozyme-like"/>
    <property type="match status" value="1"/>
</dbReference>
<dbReference type="RefSeq" id="WP_123661782.1">
    <property type="nucleotide sequence ID" value="NZ_RJKE01000001.1"/>
</dbReference>
<comment type="caution">
    <text evidence="3">The sequence shown here is derived from an EMBL/GenBank/DDBJ whole genome shotgun (WGS) entry which is preliminary data.</text>
</comment>
<gene>
    <name evidence="3" type="ORF">EDD29_0294</name>
</gene>